<sequence length="162" mass="18283">MNRIRAATEADLPAIVAIYNSTIASHIVTADVEPVTVESRLEWLQHRPRYRPVWVMELDAAIAGWLSIQSFYGRPAYAQTVELSLYVSEQRRRQGVGKTLLAYAIAQSPSLDISTLLGFIFAENQPSIHLFNQFGFEQWGFLPTVAHIEGEDRNLVILGRKI</sequence>
<protein>
    <submittedName>
        <fullName evidence="4">GNAT family N-acetyltransferase</fullName>
    </submittedName>
</protein>
<evidence type="ECO:0000313" key="4">
    <source>
        <dbReference type="EMBL" id="NDJ18604.1"/>
    </source>
</evidence>
<name>A0A8J8CJF2_9CYAN</name>
<reference evidence="4" key="1">
    <citation type="submission" date="2019-12" db="EMBL/GenBank/DDBJ databases">
        <title>High-Quality draft genome sequences of three cyanobacteria isolated from the limestone walls of the Old Cathedral of Coimbra.</title>
        <authorList>
            <person name="Tiago I."/>
            <person name="Soares F."/>
            <person name="Portugal A."/>
        </authorList>
    </citation>
    <scope>NUCLEOTIDE SEQUENCE</scope>
    <source>
        <strain evidence="4">A</strain>
    </source>
</reference>
<evidence type="ECO:0000259" key="3">
    <source>
        <dbReference type="PROSITE" id="PS51186"/>
    </source>
</evidence>
<keyword evidence="2" id="KW-0012">Acyltransferase</keyword>
<dbReference type="PROSITE" id="PS51186">
    <property type="entry name" value="GNAT"/>
    <property type="match status" value="1"/>
</dbReference>
<dbReference type="Gene3D" id="3.40.630.30">
    <property type="match status" value="1"/>
</dbReference>
<accession>A0A8J8CJF2</accession>
<evidence type="ECO:0000256" key="2">
    <source>
        <dbReference type="ARBA" id="ARBA00023315"/>
    </source>
</evidence>
<dbReference type="PANTHER" id="PTHR43072:SF23">
    <property type="entry name" value="UPF0039 PROTEIN C11D3.02C"/>
    <property type="match status" value="1"/>
</dbReference>
<dbReference type="PANTHER" id="PTHR43072">
    <property type="entry name" value="N-ACETYLTRANSFERASE"/>
    <property type="match status" value="1"/>
</dbReference>
<feature type="domain" description="N-acetyltransferase" evidence="3">
    <location>
        <begin position="2"/>
        <end position="162"/>
    </location>
</feature>
<gene>
    <name evidence="4" type="ORF">GS601_15140</name>
</gene>
<keyword evidence="1" id="KW-0808">Transferase</keyword>
<dbReference type="Proteomes" id="UP000646053">
    <property type="component" value="Unassembled WGS sequence"/>
</dbReference>
<evidence type="ECO:0000313" key="5">
    <source>
        <dbReference type="Proteomes" id="UP000646053"/>
    </source>
</evidence>
<dbReference type="CDD" id="cd04301">
    <property type="entry name" value="NAT_SF"/>
    <property type="match status" value="1"/>
</dbReference>
<dbReference type="InterPro" id="IPR000182">
    <property type="entry name" value="GNAT_dom"/>
</dbReference>
<evidence type="ECO:0000256" key="1">
    <source>
        <dbReference type="ARBA" id="ARBA00022679"/>
    </source>
</evidence>
<comment type="caution">
    <text evidence="4">The sequence shown here is derived from an EMBL/GenBank/DDBJ whole genome shotgun (WGS) entry which is preliminary data.</text>
</comment>
<dbReference type="RefSeq" id="WP_162424132.1">
    <property type="nucleotide sequence ID" value="NZ_WVIE01000018.1"/>
</dbReference>
<dbReference type="InterPro" id="IPR016181">
    <property type="entry name" value="Acyl_CoA_acyltransferase"/>
</dbReference>
<dbReference type="AlphaFoldDB" id="A0A8J8CJF2"/>
<dbReference type="Pfam" id="PF00583">
    <property type="entry name" value="Acetyltransf_1"/>
    <property type="match status" value="1"/>
</dbReference>
<organism evidence="4 5">
    <name type="scientific">Myxacorys almedinensis A</name>
    <dbReference type="NCBI Taxonomy" id="2690445"/>
    <lineage>
        <taxon>Bacteria</taxon>
        <taxon>Bacillati</taxon>
        <taxon>Cyanobacteriota</taxon>
        <taxon>Cyanophyceae</taxon>
        <taxon>Leptolyngbyales</taxon>
        <taxon>Leptolyngbyaceae</taxon>
        <taxon>Myxacorys</taxon>
        <taxon>Myxacorys almedinensis</taxon>
    </lineage>
</organism>
<dbReference type="EMBL" id="WVIE01000018">
    <property type="protein sequence ID" value="NDJ18604.1"/>
    <property type="molecule type" value="Genomic_DNA"/>
</dbReference>
<dbReference type="GO" id="GO:0016747">
    <property type="term" value="F:acyltransferase activity, transferring groups other than amino-acyl groups"/>
    <property type="evidence" value="ECO:0007669"/>
    <property type="project" value="InterPro"/>
</dbReference>
<proteinExistence type="predicted"/>
<keyword evidence="5" id="KW-1185">Reference proteome</keyword>
<dbReference type="SUPFAM" id="SSF55729">
    <property type="entry name" value="Acyl-CoA N-acyltransferases (Nat)"/>
    <property type="match status" value="1"/>
</dbReference>